<evidence type="ECO:0000256" key="2">
    <source>
        <dbReference type="ARBA" id="ARBA00008661"/>
    </source>
</evidence>
<dbReference type="GO" id="GO:0006493">
    <property type="term" value="P:protein O-linked glycosylation"/>
    <property type="evidence" value="ECO:0007669"/>
    <property type="project" value="TreeGrafter"/>
</dbReference>
<evidence type="ECO:0000256" key="10">
    <source>
        <dbReference type="RuleBase" id="RU363063"/>
    </source>
</evidence>
<evidence type="ECO:0000256" key="1">
    <source>
        <dbReference type="ARBA" id="ARBA00004323"/>
    </source>
</evidence>
<sequence>MHEGIIIRFVIGGPKLKEENSTLLENKLQEEQKVYGDLIRYSIEDGYNNLHFKMGAAYQWQQKFCSNAEFVMKTDDDTIVDLPRLEFWIEKKFKYDIAQIPNKAAFFGMRLENLPPIRDPGHKWYVSFEHFPGKIFPNYMQGASYFGNGKAIKLIMQHTKEAIGFNMDDILFTGTLAEIANVSRIDYAWIHFRGGNDLIDEEHCEGGIPTVLTYFKQFKKKEEYIESYKEMHSLSYYLMEEPFIEPCKGKQIKLLVLIMSRRETFYKRMGIRKSWAKDGHEGIIIRFVIGGPKLKEENSTLLENKLKGEQKVYGDLIRYSIEDGYNNLHFKMGAAYQWQQKFCSNAEFVMKTDDDTIVDLPRLEFWIDKKAKKDSKKGPAFFGVVYGKSKPIRDPRNKWYVPYEHFPGNLFPRYMQGASYFGNGKAIKLIMQHTKEAIGFNMDDILFTGTLAEIANVSRIDYSVHFRGQFNVT</sequence>
<reference evidence="12" key="1">
    <citation type="submission" date="2022-11" db="UniProtKB">
        <authorList>
            <consortium name="WormBaseParasite"/>
        </authorList>
    </citation>
    <scope>IDENTIFICATION</scope>
</reference>
<comment type="similarity">
    <text evidence="2 10">Belongs to the glycosyltransferase 31 family.</text>
</comment>
<evidence type="ECO:0000256" key="9">
    <source>
        <dbReference type="ARBA" id="ARBA00023136"/>
    </source>
</evidence>
<dbReference type="PANTHER" id="PTHR11214">
    <property type="entry name" value="BETA-1,3-N-ACETYLGLUCOSAMINYLTRANSFERASE"/>
    <property type="match status" value="1"/>
</dbReference>
<comment type="subcellular location">
    <subcellularLocation>
        <location evidence="1 10">Golgi apparatus membrane</location>
        <topology evidence="1 10">Single-pass type II membrane protein</topology>
    </subcellularLocation>
</comment>
<evidence type="ECO:0000256" key="8">
    <source>
        <dbReference type="ARBA" id="ARBA00023034"/>
    </source>
</evidence>
<evidence type="ECO:0000256" key="7">
    <source>
        <dbReference type="ARBA" id="ARBA00022989"/>
    </source>
</evidence>
<dbReference type="Proteomes" id="UP000887561">
    <property type="component" value="Unplaced"/>
</dbReference>
<dbReference type="AlphaFoldDB" id="A0A915LM80"/>
<evidence type="ECO:0000313" key="12">
    <source>
        <dbReference type="WBParaSite" id="scaffold139_cov342.g369"/>
    </source>
</evidence>
<proteinExistence type="inferred from homology"/>
<dbReference type="GO" id="GO:0016758">
    <property type="term" value="F:hexosyltransferase activity"/>
    <property type="evidence" value="ECO:0007669"/>
    <property type="project" value="InterPro"/>
</dbReference>
<keyword evidence="5" id="KW-0812">Transmembrane</keyword>
<evidence type="ECO:0000256" key="3">
    <source>
        <dbReference type="ARBA" id="ARBA00022676"/>
    </source>
</evidence>
<dbReference type="WBParaSite" id="scaffold139_cov342.g369">
    <property type="protein sequence ID" value="scaffold139_cov342.g369"/>
    <property type="gene ID" value="scaffold139_cov342.g369"/>
</dbReference>
<accession>A0A915LM80</accession>
<keyword evidence="9" id="KW-0472">Membrane</keyword>
<evidence type="ECO:0000256" key="6">
    <source>
        <dbReference type="ARBA" id="ARBA00022968"/>
    </source>
</evidence>
<keyword evidence="11" id="KW-1185">Reference proteome</keyword>
<dbReference type="InterPro" id="IPR002659">
    <property type="entry name" value="Glyco_trans_31"/>
</dbReference>
<keyword evidence="3 10" id="KW-0328">Glycosyltransferase</keyword>
<organism evidence="11 12">
    <name type="scientific">Meloidogyne javanica</name>
    <name type="common">Root-knot nematode worm</name>
    <dbReference type="NCBI Taxonomy" id="6303"/>
    <lineage>
        <taxon>Eukaryota</taxon>
        <taxon>Metazoa</taxon>
        <taxon>Ecdysozoa</taxon>
        <taxon>Nematoda</taxon>
        <taxon>Chromadorea</taxon>
        <taxon>Rhabditida</taxon>
        <taxon>Tylenchina</taxon>
        <taxon>Tylenchomorpha</taxon>
        <taxon>Tylenchoidea</taxon>
        <taxon>Meloidogynidae</taxon>
        <taxon>Meloidogyninae</taxon>
        <taxon>Meloidogyne</taxon>
        <taxon>Meloidogyne incognita group</taxon>
    </lineage>
</organism>
<dbReference type="GO" id="GO:0000139">
    <property type="term" value="C:Golgi membrane"/>
    <property type="evidence" value="ECO:0007669"/>
    <property type="project" value="UniProtKB-SubCell"/>
</dbReference>
<evidence type="ECO:0000256" key="5">
    <source>
        <dbReference type="ARBA" id="ARBA00022692"/>
    </source>
</evidence>
<dbReference type="EC" id="2.4.1.-" evidence="10"/>
<dbReference type="Pfam" id="PF01762">
    <property type="entry name" value="Galactosyl_T"/>
    <property type="match status" value="2"/>
</dbReference>
<keyword evidence="7" id="KW-1133">Transmembrane helix</keyword>
<dbReference type="PANTHER" id="PTHR11214:SF378">
    <property type="entry name" value="BETA-1,3-GALACTOSYLTRANSFERASE 4"/>
    <property type="match status" value="1"/>
</dbReference>
<keyword evidence="4" id="KW-0808">Transferase</keyword>
<evidence type="ECO:0000313" key="11">
    <source>
        <dbReference type="Proteomes" id="UP000887561"/>
    </source>
</evidence>
<name>A0A915LM80_MELJA</name>
<dbReference type="Gene3D" id="3.90.550.50">
    <property type="match status" value="2"/>
</dbReference>
<evidence type="ECO:0000256" key="4">
    <source>
        <dbReference type="ARBA" id="ARBA00022679"/>
    </source>
</evidence>
<protein>
    <recommendedName>
        <fullName evidence="10">Hexosyltransferase</fullName>
        <ecNumber evidence="10">2.4.1.-</ecNumber>
    </recommendedName>
</protein>
<keyword evidence="8 10" id="KW-0333">Golgi apparatus</keyword>
<keyword evidence="6" id="KW-0735">Signal-anchor</keyword>